<feature type="transmembrane region" description="Helical" evidence="7">
    <location>
        <begin position="100"/>
        <end position="119"/>
    </location>
</feature>
<feature type="compositionally biased region" description="Polar residues" evidence="6">
    <location>
        <begin position="305"/>
        <end position="338"/>
    </location>
</feature>
<feature type="transmembrane region" description="Helical" evidence="7">
    <location>
        <begin position="271"/>
        <end position="288"/>
    </location>
</feature>
<evidence type="ECO:0000256" key="2">
    <source>
        <dbReference type="ARBA" id="ARBA00007362"/>
    </source>
</evidence>
<proteinExistence type="inferred from homology"/>
<comment type="similarity">
    <text evidence="2">Belongs to the EamA transporter family.</text>
</comment>
<evidence type="ECO:0000256" key="4">
    <source>
        <dbReference type="ARBA" id="ARBA00022989"/>
    </source>
</evidence>
<evidence type="ECO:0000259" key="8">
    <source>
        <dbReference type="Pfam" id="PF00892"/>
    </source>
</evidence>
<dbReference type="InterPro" id="IPR000620">
    <property type="entry name" value="EamA_dom"/>
</dbReference>
<dbReference type="SUPFAM" id="SSF103481">
    <property type="entry name" value="Multidrug resistance efflux transporter EmrE"/>
    <property type="match status" value="2"/>
</dbReference>
<name>A0A2T0JYC2_9ACTN</name>
<feature type="transmembrane region" description="Helical" evidence="7">
    <location>
        <begin position="158"/>
        <end position="177"/>
    </location>
</feature>
<feature type="domain" description="EamA" evidence="8">
    <location>
        <begin position="157"/>
        <end position="289"/>
    </location>
</feature>
<dbReference type="EMBL" id="PVMZ01000024">
    <property type="protein sequence ID" value="PRX13865.1"/>
    <property type="molecule type" value="Genomic_DNA"/>
</dbReference>
<feature type="transmembrane region" description="Helical" evidence="7">
    <location>
        <begin position="126"/>
        <end position="146"/>
    </location>
</feature>
<keyword evidence="5 7" id="KW-0472">Membrane</keyword>
<keyword evidence="4 7" id="KW-1133">Transmembrane helix</keyword>
<feature type="transmembrane region" description="Helical" evidence="7">
    <location>
        <begin position="189"/>
        <end position="209"/>
    </location>
</feature>
<dbReference type="GO" id="GO:0016020">
    <property type="term" value="C:membrane"/>
    <property type="evidence" value="ECO:0007669"/>
    <property type="project" value="UniProtKB-SubCell"/>
</dbReference>
<keyword evidence="10" id="KW-1185">Reference proteome</keyword>
<evidence type="ECO:0000256" key="6">
    <source>
        <dbReference type="SAM" id="MobiDB-lite"/>
    </source>
</evidence>
<sequence>MRDKSSATAAGAITLGALGVLAFSMSLPATRVAVQQLDPWFVAFGRAVGAAALAAAYLWVSRAPRPSGAQWRRLAIVALGVVAGFPLFTSLALIHSTSSHGAVVVALLPAMTAAFAVARAGERPPVLFWVAGGSGLVAVLTFLIVSGSVRGGLGVTDLYLLAAIALCALGYAEGGVLARELGGARTICWALLVALPVTVPLTVGAALVHPPHAPVTGWAAFGYLTVVSMFLGFFAWYAGLARGGIARVGQIQLAQPVLTLLWSALLLGEQVGAGSIVAAAVVLVFVVLTQRSRASQPPAAAGPRQETTATTGPRQETTATTGPRQETRATTASSSAGL</sequence>
<keyword evidence="3 7" id="KW-0812">Transmembrane</keyword>
<dbReference type="PANTHER" id="PTHR32322:SF2">
    <property type="entry name" value="EAMA DOMAIN-CONTAINING PROTEIN"/>
    <property type="match status" value="1"/>
</dbReference>
<feature type="region of interest" description="Disordered" evidence="6">
    <location>
        <begin position="296"/>
        <end position="338"/>
    </location>
</feature>
<dbReference type="PANTHER" id="PTHR32322">
    <property type="entry name" value="INNER MEMBRANE TRANSPORTER"/>
    <property type="match status" value="1"/>
</dbReference>
<evidence type="ECO:0000256" key="7">
    <source>
        <dbReference type="SAM" id="Phobius"/>
    </source>
</evidence>
<comment type="caution">
    <text evidence="9">The sequence shown here is derived from an EMBL/GenBank/DDBJ whole genome shotgun (WGS) entry which is preliminary data.</text>
</comment>
<dbReference type="AlphaFoldDB" id="A0A2T0JYC2"/>
<evidence type="ECO:0000256" key="1">
    <source>
        <dbReference type="ARBA" id="ARBA00004141"/>
    </source>
</evidence>
<evidence type="ECO:0000256" key="3">
    <source>
        <dbReference type="ARBA" id="ARBA00022692"/>
    </source>
</evidence>
<feature type="transmembrane region" description="Helical" evidence="7">
    <location>
        <begin position="245"/>
        <end position="265"/>
    </location>
</feature>
<dbReference type="InterPro" id="IPR050638">
    <property type="entry name" value="AA-Vitamin_Transporters"/>
</dbReference>
<dbReference type="Proteomes" id="UP000239415">
    <property type="component" value="Unassembled WGS sequence"/>
</dbReference>
<dbReference type="RefSeq" id="WP_106328711.1">
    <property type="nucleotide sequence ID" value="NZ_BOMO01000156.1"/>
</dbReference>
<reference evidence="9 10" key="1">
    <citation type="submission" date="2018-03" db="EMBL/GenBank/DDBJ databases">
        <title>Genomic Encyclopedia of Archaeal and Bacterial Type Strains, Phase II (KMG-II): from individual species to whole genera.</title>
        <authorList>
            <person name="Goeker M."/>
        </authorList>
    </citation>
    <scope>NUCLEOTIDE SEQUENCE [LARGE SCALE GENOMIC DNA]</scope>
    <source>
        <strain evidence="9 10">DSM 43146</strain>
    </source>
</reference>
<feature type="transmembrane region" description="Helical" evidence="7">
    <location>
        <begin position="72"/>
        <end position="94"/>
    </location>
</feature>
<evidence type="ECO:0000256" key="5">
    <source>
        <dbReference type="ARBA" id="ARBA00023136"/>
    </source>
</evidence>
<protein>
    <submittedName>
        <fullName evidence="9">Drug/metabolite transporter (DMT)-like permease</fullName>
    </submittedName>
</protein>
<feature type="transmembrane region" description="Helical" evidence="7">
    <location>
        <begin position="215"/>
        <end position="238"/>
    </location>
</feature>
<dbReference type="Pfam" id="PF00892">
    <property type="entry name" value="EamA"/>
    <property type="match status" value="2"/>
</dbReference>
<accession>A0A2T0JYC2</accession>
<evidence type="ECO:0000313" key="10">
    <source>
        <dbReference type="Proteomes" id="UP000239415"/>
    </source>
</evidence>
<organism evidence="9 10">
    <name type="scientific">Actinoplanes italicus</name>
    <dbReference type="NCBI Taxonomy" id="113567"/>
    <lineage>
        <taxon>Bacteria</taxon>
        <taxon>Bacillati</taxon>
        <taxon>Actinomycetota</taxon>
        <taxon>Actinomycetes</taxon>
        <taxon>Micromonosporales</taxon>
        <taxon>Micromonosporaceae</taxon>
        <taxon>Actinoplanes</taxon>
    </lineage>
</organism>
<dbReference type="InterPro" id="IPR037185">
    <property type="entry name" value="EmrE-like"/>
</dbReference>
<dbReference type="OrthoDB" id="9784288at2"/>
<feature type="domain" description="EamA" evidence="8">
    <location>
        <begin position="12"/>
        <end position="141"/>
    </location>
</feature>
<evidence type="ECO:0000313" key="9">
    <source>
        <dbReference type="EMBL" id="PRX13865.1"/>
    </source>
</evidence>
<gene>
    <name evidence="9" type="ORF">CLV67_12454</name>
</gene>
<comment type="subcellular location">
    <subcellularLocation>
        <location evidence="1">Membrane</location>
        <topology evidence="1">Multi-pass membrane protein</topology>
    </subcellularLocation>
</comment>
<feature type="transmembrane region" description="Helical" evidence="7">
    <location>
        <begin position="40"/>
        <end position="60"/>
    </location>
</feature>